<dbReference type="AlphaFoldDB" id="A0A5N6LZB5"/>
<name>A0A5N6LZB5_9ASTR</name>
<accession>A0A5N6LZB5</accession>
<comment type="caution">
    <text evidence="1">The sequence shown here is derived from an EMBL/GenBank/DDBJ whole genome shotgun (WGS) entry which is preliminary data.</text>
</comment>
<reference evidence="1 2" key="1">
    <citation type="submission" date="2019-05" db="EMBL/GenBank/DDBJ databases">
        <title>Mikania micrantha, genome provides insights into the molecular mechanism of rapid growth.</title>
        <authorList>
            <person name="Liu B."/>
        </authorList>
    </citation>
    <scope>NUCLEOTIDE SEQUENCE [LARGE SCALE GENOMIC DNA]</scope>
    <source>
        <strain evidence="1">NLD-2019</strain>
        <tissue evidence="1">Leaf</tissue>
    </source>
</reference>
<sequence length="214" mass="23590">MDSSKLLKEHPRAITTACGGCFIVFSSRKPNLSAPATQATIFVAATDQVKLTDLKLAGAVSRRSDEIGRLTGDQSEEVTIEVEPVKDDIGRRVGCHHGSSPQAGECWPETSRQELDLLYFCFRRPRSHIHTPGVSCCCLGLDAATPVVSARRCEREEKSSNSSSLSVTPKDHFITSSGYAVPFAKVANQKFNHIFILLIYYKTIDYESHPTWVS</sequence>
<protein>
    <submittedName>
        <fullName evidence="1">Uncharacterized protein</fullName>
    </submittedName>
</protein>
<organism evidence="1 2">
    <name type="scientific">Mikania micrantha</name>
    <name type="common">bitter vine</name>
    <dbReference type="NCBI Taxonomy" id="192012"/>
    <lineage>
        <taxon>Eukaryota</taxon>
        <taxon>Viridiplantae</taxon>
        <taxon>Streptophyta</taxon>
        <taxon>Embryophyta</taxon>
        <taxon>Tracheophyta</taxon>
        <taxon>Spermatophyta</taxon>
        <taxon>Magnoliopsida</taxon>
        <taxon>eudicotyledons</taxon>
        <taxon>Gunneridae</taxon>
        <taxon>Pentapetalae</taxon>
        <taxon>asterids</taxon>
        <taxon>campanulids</taxon>
        <taxon>Asterales</taxon>
        <taxon>Asteraceae</taxon>
        <taxon>Asteroideae</taxon>
        <taxon>Heliantheae alliance</taxon>
        <taxon>Eupatorieae</taxon>
        <taxon>Mikania</taxon>
    </lineage>
</organism>
<evidence type="ECO:0000313" key="2">
    <source>
        <dbReference type="Proteomes" id="UP000326396"/>
    </source>
</evidence>
<dbReference type="EMBL" id="SZYD01000017">
    <property type="protein sequence ID" value="KAD3066965.1"/>
    <property type="molecule type" value="Genomic_DNA"/>
</dbReference>
<keyword evidence="2" id="KW-1185">Reference proteome</keyword>
<gene>
    <name evidence="1" type="ORF">E3N88_34845</name>
</gene>
<dbReference type="Proteomes" id="UP000326396">
    <property type="component" value="Linkage Group LG7"/>
</dbReference>
<evidence type="ECO:0000313" key="1">
    <source>
        <dbReference type="EMBL" id="KAD3066965.1"/>
    </source>
</evidence>
<proteinExistence type="predicted"/>